<dbReference type="GO" id="GO:0006629">
    <property type="term" value="P:lipid metabolic process"/>
    <property type="evidence" value="ECO:0007669"/>
    <property type="project" value="InterPro"/>
</dbReference>
<dbReference type="PANTHER" id="PTHR13593:SF113">
    <property type="entry name" value="SI:DKEY-266F7.9"/>
    <property type="match status" value="1"/>
</dbReference>
<keyword evidence="1" id="KW-0732">Signal</keyword>
<keyword evidence="3" id="KW-1185">Reference proteome</keyword>
<dbReference type="InterPro" id="IPR051057">
    <property type="entry name" value="PI-PLC_domain"/>
</dbReference>
<evidence type="ECO:0000256" key="1">
    <source>
        <dbReference type="SAM" id="SignalP"/>
    </source>
</evidence>
<evidence type="ECO:0000313" key="3">
    <source>
        <dbReference type="Proteomes" id="UP000786811"/>
    </source>
</evidence>
<protein>
    <submittedName>
        <fullName evidence="2">Venom protein 12</fullName>
    </submittedName>
</protein>
<sequence length="329" mass="38618">MTSHFIKKLLISIVFTIYLISSIEACWPKCPDYESKYKKNVPRKRVISHLSDSLEIRQLALIGTRHSASQGTKFRTQDLTISQQLKYGVRVLDSAIWSSSNVFWLYGHWAYYMPFEKFLREVNSFLNAHPREFVIILMREEWKPASDVTKSYCEIVQYYRDLAGGHRIVTNWRLEDTIGQHRGKILLAGLDSAFNICDFDVSNKCRVQKTSIPYGTMSELEEKWIDIQNFHDLIYWIRGRCFVNFLANFRDTNNRKLAVKGFRTRRNDECEAPLNVRMESYFSTPHYALVIVMADFVTQDLIDSILSANFEGIDDKMLLFNNKQYQHEI</sequence>
<accession>A0A8J2ED13</accession>
<dbReference type="SUPFAM" id="SSF51695">
    <property type="entry name" value="PLC-like phosphodiesterases"/>
    <property type="match status" value="1"/>
</dbReference>
<dbReference type="Gene3D" id="3.20.20.190">
    <property type="entry name" value="Phosphatidylinositol (PI) phosphodiesterase"/>
    <property type="match status" value="1"/>
</dbReference>
<dbReference type="AlphaFoldDB" id="A0A8J2ED13"/>
<dbReference type="EMBL" id="CAJNRD030001116">
    <property type="protein sequence ID" value="CAG5075149.1"/>
    <property type="molecule type" value="Genomic_DNA"/>
</dbReference>
<dbReference type="OrthoDB" id="7697653at2759"/>
<dbReference type="Proteomes" id="UP000786811">
    <property type="component" value="Unassembled WGS sequence"/>
</dbReference>
<feature type="signal peptide" evidence="1">
    <location>
        <begin position="1"/>
        <end position="25"/>
    </location>
</feature>
<dbReference type="GO" id="GO:0008081">
    <property type="term" value="F:phosphoric diester hydrolase activity"/>
    <property type="evidence" value="ECO:0007669"/>
    <property type="project" value="InterPro"/>
</dbReference>
<name>A0A8J2ED13_COTCN</name>
<proteinExistence type="predicted"/>
<dbReference type="PANTHER" id="PTHR13593">
    <property type="match status" value="1"/>
</dbReference>
<reference evidence="2" key="1">
    <citation type="submission" date="2021-04" db="EMBL/GenBank/DDBJ databases">
        <authorList>
            <person name="Chebbi M.A.C M."/>
        </authorList>
    </citation>
    <scope>NUCLEOTIDE SEQUENCE</scope>
</reference>
<organism evidence="2 3">
    <name type="scientific">Cotesia congregata</name>
    <name type="common">Parasitoid wasp</name>
    <name type="synonym">Apanteles congregatus</name>
    <dbReference type="NCBI Taxonomy" id="51543"/>
    <lineage>
        <taxon>Eukaryota</taxon>
        <taxon>Metazoa</taxon>
        <taxon>Ecdysozoa</taxon>
        <taxon>Arthropoda</taxon>
        <taxon>Hexapoda</taxon>
        <taxon>Insecta</taxon>
        <taxon>Pterygota</taxon>
        <taxon>Neoptera</taxon>
        <taxon>Endopterygota</taxon>
        <taxon>Hymenoptera</taxon>
        <taxon>Apocrita</taxon>
        <taxon>Ichneumonoidea</taxon>
        <taxon>Braconidae</taxon>
        <taxon>Microgastrinae</taxon>
        <taxon>Cotesia</taxon>
    </lineage>
</organism>
<dbReference type="InterPro" id="IPR017946">
    <property type="entry name" value="PLC-like_Pdiesterase_TIM-brl"/>
</dbReference>
<gene>
    <name evidence="2" type="ORF">HICCMSTLAB_LOCUS1303</name>
</gene>
<feature type="chain" id="PRO_5035158988" evidence="1">
    <location>
        <begin position="26"/>
        <end position="329"/>
    </location>
</feature>
<evidence type="ECO:0000313" key="2">
    <source>
        <dbReference type="EMBL" id="CAG5075149.1"/>
    </source>
</evidence>
<dbReference type="Pfam" id="PF26146">
    <property type="entry name" value="PI-PLC_X"/>
    <property type="match status" value="1"/>
</dbReference>
<dbReference type="PROSITE" id="PS50007">
    <property type="entry name" value="PIPLC_X_DOMAIN"/>
    <property type="match status" value="1"/>
</dbReference>
<comment type="caution">
    <text evidence="2">The sequence shown here is derived from an EMBL/GenBank/DDBJ whole genome shotgun (WGS) entry which is preliminary data.</text>
</comment>